<name>A0A543I0V1_9MICO</name>
<feature type="domain" description="BFD-like [2Fe-2S]-binding" evidence="14">
    <location>
        <begin position="446"/>
        <end position="490"/>
    </location>
</feature>
<dbReference type="Gene3D" id="3.50.50.60">
    <property type="entry name" value="FAD/NAD(P)-binding domain"/>
    <property type="match status" value="2"/>
</dbReference>
<evidence type="ECO:0000256" key="3">
    <source>
        <dbReference type="ARBA" id="ARBA00001974"/>
    </source>
</evidence>
<evidence type="ECO:0000256" key="2">
    <source>
        <dbReference type="ARBA" id="ARBA00001966"/>
    </source>
</evidence>
<dbReference type="PANTHER" id="PTHR43809">
    <property type="entry name" value="NITRITE REDUCTASE (NADH) LARGE SUBUNIT"/>
    <property type="match status" value="1"/>
</dbReference>
<proteinExistence type="inferred from homology"/>
<evidence type="ECO:0000256" key="7">
    <source>
        <dbReference type="ARBA" id="ARBA00022630"/>
    </source>
</evidence>
<reference evidence="17 18" key="1">
    <citation type="submission" date="2019-06" db="EMBL/GenBank/DDBJ databases">
        <title>Genome sequencing of plant associated microbes to promote plant fitness in Sorghum bicolor and Oryza sativa.</title>
        <authorList>
            <person name="Coleman-Derr D."/>
        </authorList>
    </citation>
    <scope>NUCLEOTIDE SEQUENCE [LARGE SCALE GENOMIC DNA]</scope>
    <source>
        <strain evidence="17 18">KV-663</strain>
    </source>
</reference>
<keyword evidence="7" id="KW-0285">Flavoprotein</keyword>
<evidence type="ECO:0000256" key="9">
    <source>
        <dbReference type="ARBA" id="ARBA00022827"/>
    </source>
</evidence>
<dbReference type="Pfam" id="PF07992">
    <property type="entry name" value="Pyr_redox_2"/>
    <property type="match status" value="1"/>
</dbReference>
<comment type="similarity">
    <text evidence="5">Belongs to the nitrite and sulfite reductase 4Fe-4S domain family.</text>
</comment>
<dbReference type="Proteomes" id="UP000316747">
    <property type="component" value="Unassembled WGS sequence"/>
</dbReference>
<dbReference type="PRINTS" id="PR00411">
    <property type="entry name" value="PNDRDTASEI"/>
</dbReference>
<comment type="caution">
    <text evidence="17">The sequence shown here is derived from an EMBL/GenBank/DDBJ whole genome shotgun (WGS) entry which is preliminary data.</text>
</comment>
<keyword evidence="6" id="KW-0349">Heme</keyword>
<evidence type="ECO:0000313" key="18">
    <source>
        <dbReference type="Proteomes" id="UP000316747"/>
    </source>
</evidence>
<feature type="domain" description="FAD/NAD(P)-binding" evidence="15">
    <location>
        <begin position="11"/>
        <end position="318"/>
    </location>
</feature>
<dbReference type="SUPFAM" id="SSF51905">
    <property type="entry name" value="FAD/NAD(P)-binding domain"/>
    <property type="match status" value="2"/>
</dbReference>
<evidence type="ECO:0000259" key="14">
    <source>
        <dbReference type="Pfam" id="PF04324"/>
    </source>
</evidence>
<dbReference type="GO" id="GO:0016491">
    <property type="term" value="F:oxidoreductase activity"/>
    <property type="evidence" value="ECO:0007669"/>
    <property type="project" value="UniProtKB-KW"/>
</dbReference>
<evidence type="ECO:0000259" key="16">
    <source>
        <dbReference type="Pfam" id="PF18267"/>
    </source>
</evidence>
<keyword evidence="18" id="KW-1185">Reference proteome</keyword>
<dbReference type="RefSeq" id="WP_141841838.1">
    <property type="nucleotide sequence ID" value="NZ_VFPM01000001.1"/>
</dbReference>
<feature type="region of interest" description="Disordered" evidence="13">
    <location>
        <begin position="499"/>
        <end position="537"/>
    </location>
</feature>
<evidence type="ECO:0000256" key="10">
    <source>
        <dbReference type="ARBA" id="ARBA00023002"/>
    </source>
</evidence>
<keyword evidence="9" id="KW-0274">FAD</keyword>
<sequence>MTGPTTRPTRHVLIVGNGMAGARLAEEIRHRDPDASRFAVTIVGEEPHAAYNRVLLSTVVSGAITPRDTRLKPDGWWEARHIDVVTGARVTAVDTATRTATLGAAGGAREVAWDELVLATGSTSFVPPSEGLYAGTPGPEAELADGVVAFRTVDDCDRIVDAARSASSAVVLGGGLLGLEAARGLLARGVDVTVVHPQDFPMDRQLDADGGAVLSRVVRGIGARLVLGRFVVGRHAAVAGEPAHVVLDDGSALSADLVVVAAGVRPRTELALTMGLDVDRAVVVDDRLSTSAPHVHAIGECAQHRGEVPGLVQPGWDQARVLADVLTGADPDAVYEGTSVLTRLKAHDIDLASMGTVDVDVHDPGHEVLSFTDPSRGRYAKLVLRQDRLVGAILLGVGDAAGALTQLYDTGAAVPRDRLSLMLGRAITRSGGVENVNLAEMPGAAVVCRCNTVTKAAIVGAFREGADTVGALAEATRATTGCGSCKGAVDGLCSWLRSSEPTPAPSATPSPEPIHAPTPAPTPAPVPAVAVLTEGAA</sequence>
<feature type="domain" description="NADH-rubredoxin oxidoreductase C-terminal" evidence="16">
    <location>
        <begin position="342"/>
        <end position="396"/>
    </location>
</feature>
<feature type="compositionally biased region" description="Pro residues" evidence="13">
    <location>
        <begin position="502"/>
        <end position="526"/>
    </location>
</feature>
<dbReference type="Gene3D" id="1.10.10.1100">
    <property type="entry name" value="BFD-like [2Fe-2S]-binding domain"/>
    <property type="match status" value="1"/>
</dbReference>
<keyword evidence="8" id="KW-0479">Metal-binding</keyword>
<keyword evidence="10" id="KW-0560">Oxidoreductase</keyword>
<evidence type="ECO:0000256" key="4">
    <source>
        <dbReference type="ARBA" id="ARBA00005096"/>
    </source>
</evidence>
<organism evidence="17 18">
    <name type="scientific">Humibacillus xanthopallidus</name>
    <dbReference type="NCBI Taxonomy" id="412689"/>
    <lineage>
        <taxon>Bacteria</taxon>
        <taxon>Bacillati</taxon>
        <taxon>Actinomycetota</taxon>
        <taxon>Actinomycetes</taxon>
        <taxon>Micrococcales</taxon>
        <taxon>Intrasporangiaceae</taxon>
        <taxon>Humibacillus</taxon>
    </lineage>
</organism>
<dbReference type="AlphaFoldDB" id="A0A543I0V1"/>
<comment type="cofactor">
    <cofactor evidence="3">
        <name>FAD</name>
        <dbReference type="ChEBI" id="CHEBI:57692"/>
    </cofactor>
</comment>
<dbReference type="InterPro" id="IPR036188">
    <property type="entry name" value="FAD/NAD-bd_sf"/>
</dbReference>
<keyword evidence="12" id="KW-0411">Iron-sulfur</keyword>
<dbReference type="GO" id="GO:0046872">
    <property type="term" value="F:metal ion binding"/>
    <property type="evidence" value="ECO:0007669"/>
    <property type="project" value="UniProtKB-KW"/>
</dbReference>
<dbReference type="Gene3D" id="3.30.390.30">
    <property type="match status" value="1"/>
</dbReference>
<evidence type="ECO:0000256" key="11">
    <source>
        <dbReference type="ARBA" id="ARBA00023004"/>
    </source>
</evidence>
<dbReference type="InterPro" id="IPR041854">
    <property type="entry name" value="BFD-like_2Fe2S-bd_dom_sf"/>
</dbReference>
<dbReference type="PANTHER" id="PTHR43809:SF1">
    <property type="entry name" value="NITRITE REDUCTASE (NADH) LARGE SUBUNIT"/>
    <property type="match status" value="1"/>
</dbReference>
<gene>
    <name evidence="17" type="ORF">FBY41_0505</name>
</gene>
<dbReference type="InterPro" id="IPR016156">
    <property type="entry name" value="FAD/NAD-linked_Rdtase_dimer_sf"/>
</dbReference>
<evidence type="ECO:0000256" key="12">
    <source>
        <dbReference type="ARBA" id="ARBA00023014"/>
    </source>
</evidence>
<dbReference type="InterPro" id="IPR007419">
    <property type="entry name" value="BFD-like_2Fe2S-bd_dom"/>
</dbReference>
<dbReference type="PRINTS" id="PR00368">
    <property type="entry name" value="FADPNR"/>
</dbReference>
<dbReference type="GO" id="GO:0051536">
    <property type="term" value="F:iron-sulfur cluster binding"/>
    <property type="evidence" value="ECO:0007669"/>
    <property type="project" value="UniProtKB-KW"/>
</dbReference>
<dbReference type="InterPro" id="IPR041575">
    <property type="entry name" value="Rubredoxin_C"/>
</dbReference>
<comment type="cofactor">
    <cofactor evidence="2">
        <name>[4Fe-4S] cluster</name>
        <dbReference type="ChEBI" id="CHEBI:49883"/>
    </cofactor>
</comment>
<dbReference type="Pfam" id="PF18267">
    <property type="entry name" value="Rubredoxin_C"/>
    <property type="match status" value="1"/>
</dbReference>
<dbReference type="InterPro" id="IPR023753">
    <property type="entry name" value="FAD/NAD-binding_dom"/>
</dbReference>
<comment type="cofactor">
    <cofactor evidence="1">
        <name>siroheme</name>
        <dbReference type="ChEBI" id="CHEBI:60052"/>
    </cofactor>
</comment>
<evidence type="ECO:0000256" key="6">
    <source>
        <dbReference type="ARBA" id="ARBA00022617"/>
    </source>
</evidence>
<dbReference type="OrthoDB" id="1145at2"/>
<evidence type="ECO:0000313" key="17">
    <source>
        <dbReference type="EMBL" id="TQM64145.1"/>
    </source>
</evidence>
<dbReference type="EMBL" id="VFPM01000001">
    <property type="protein sequence ID" value="TQM64145.1"/>
    <property type="molecule type" value="Genomic_DNA"/>
</dbReference>
<dbReference type="InterPro" id="IPR052034">
    <property type="entry name" value="NasD-like"/>
</dbReference>
<comment type="pathway">
    <text evidence="4">Nitrogen metabolism; nitrate reduction (assimilation).</text>
</comment>
<keyword evidence="11" id="KW-0408">Iron</keyword>
<evidence type="ECO:0000256" key="5">
    <source>
        <dbReference type="ARBA" id="ARBA00010429"/>
    </source>
</evidence>
<protein>
    <submittedName>
        <fullName evidence="17">Assimilatory nitrate reductase electron transfer subunit</fullName>
    </submittedName>
</protein>
<evidence type="ECO:0000256" key="13">
    <source>
        <dbReference type="SAM" id="MobiDB-lite"/>
    </source>
</evidence>
<evidence type="ECO:0000259" key="15">
    <source>
        <dbReference type="Pfam" id="PF07992"/>
    </source>
</evidence>
<accession>A0A543I0V1</accession>
<evidence type="ECO:0000256" key="8">
    <source>
        <dbReference type="ARBA" id="ARBA00022723"/>
    </source>
</evidence>
<evidence type="ECO:0000256" key="1">
    <source>
        <dbReference type="ARBA" id="ARBA00001929"/>
    </source>
</evidence>
<dbReference type="Pfam" id="PF04324">
    <property type="entry name" value="Fer2_BFD"/>
    <property type="match status" value="1"/>
</dbReference>